<sequence>MKPLNNEIIIAAAGSGKSTQLVEKALHYNNKQILITTFTIDNTKEIEKKFFEKIGYIPKNVVVQTWYSFLLRECVRPYQNFLYDKKRIESIAFVNGQSTQYIAKKDIENYYFRDGKYIYTDKICDFIIEVNSRSNGLVIERLENIYDIIMIDEVQDLAGADLDFLYLLLHSKIHSIIVGDNRQATYFTNNSRKNKKYKGETIFDLFRKWENEGLCSIEYKTECFRCNQLICDIADSLYPDMPKTISKNTKRTGHDGVFYIRSTEVNDYVRKFSPVVLRYDKRTKNIPETLSPINFGKSKGLTFDRVLIYPNGPIKKFLESDYEAVSSPKTKAGLYVALTRARYSVTFVTDQKVISNKYVEKFTMNNSEIIEV</sequence>
<dbReference type="GO" id="GO:0003678">
    <property type="term" value="F:DNA helicase activity"/>
    <property type="evidence" value="ECO:0007669"/>
    <property type="project" value="InterPro"/>
</dbReference>
<dbReference type="InterPro" id="IPR000212">
    <property type="entry name" value="DNA_helicase_UvrD/REP"/>
</dbReference>
<comment type="caution">
    <text evidence="1">The sequence shown here is derived from an EMBL/GenBank/DDBJ whole genome shotgun (WGS) entry which is preliminary data.</text>
</comment>
<keyword evidence="1" id="KW-0347">Helicase</keyword>
<proteinExistence type="predicted"/>
<name>A0A8J2TL92_9BACI</name>
<reference evidence="1" key="2">
    <citation type="submission" date="2020-09" db="EMBL/GenBank/DDBJ databases">
        <authorList>
            <person name="Sun Q."/>
            <person name="Zhou Y."/>
        </authorList>
    </citation>
    <scope>NUCLEOTIDE SEQUENCE</scope>
    <source>
        <strain evidence="1">CGMCC 1.12360</strain>
    </source>
</reference>
<accession>A0A8J2TL92</accession>
<organism evidence="1 2">
    <name type="scientific">Compostibacillus humi</name>
    <dbReference type="NCBI Taxonomy" id="1245525"/>
    <lineage>
        <taxon>Bacteria</taxon>
        <taxon>Bacillati</taxon>
        <taxon>Bacillota</taxon>
        <taxon>Bacilli</taxon>
        <taxon>Bacillales</taxon>
        <taxon>Bacillaceae</taxon>
        <taxon>Compostibacillus</taxon>
    </lineage>
</organism>
<keyword evidence="1" id="KW-0378">Hydrolase</keyword>
<dbReference type="EMBL" id="BMEV01000036">
    <property type="protein sequence ID" value="GFZ78800.1"/>
    <property type="molecule type" value="Genomic_DNA"/>
</dbReference>
<dbReference type="GO" id="GO:0003677">
    <property type="term" value="F:DNA binding"/>
    <property type="evidence" value="ECO:0007669"/>
    <property type="project" value="InterPro"/>
</dbReference>
<protein>
    <submittedName>
        <fullName evidence="1">DNA/RNA helicase superfamily I</fullName>
    </submittedName>
</protein>
<keyword evidence="1" id="KW-0067">ATP-binding</keyword>
<dbReference type="Pfam" id="PF13245">
    <property type="entry name" value="AAA_19"/>
    <property type="match status" value="1"/>
</dbReference>
<dbReference type="RefSeq" id="WP_188392293.1">
    <property type="nucleotide sequence ID" value="NZ_BMEV01000036.1"/>
</dbReference>
<dbReference type="GO" id="GO:0005524">
    <property type="term" value="F:ATP binding"/>
    <property type="evidence" value="ECO:0007669"/>
    <property type="project" value="InterPro"/>
</dbReference>
<dbReference type="SUPFAM" id="SSF52540">
    <property type="entry name" value="P-loop containing nucleoside triphosphate hydrolases"/>
    <property type="match status" value="1"/>
</dbReference>
<keyword evidence="1" id="KW-0547">Nucleotide-binding</keyword>
<dbReference type="PANTHER" id="PTHR11070">
    <property type="entry name" value="UVRD / RECB / PCRA DNA HELICASE FAMILY MEMBER"/>
    <property type="match status" value="1"/>
</dbReference>
<reference evidence="1" key="1">
    <citation type="journal article" date="2014" name="Int. J. Syst. Evol. Microbiol.">
        <title>Complete genome sequence of Corynebacterium casei LMG S-19264T (=DSM 44701T), isolated from a smear-ripened cheese.</title>
        <authorList>
            <consortium name="US DOE Joint Genome Institute (JGI-PGF)"/>
            <person name="Walter F."/>
            <person name="Albersmeier A."/>
            <person name="Kalinowski J."/>
            <person name="Ruckert C."/>
        </authorList>
    </citation>
    <scope>NUCLEOTIDE SEQUENCE</scope>
    <source>
        <strain evidence="1">CGMCC 1.12360</strain>
    </source>
</reference>
<evidence type="ECO:0000313" key="2">
    <source>
        <dbReference type="Proteomes" id="UP000602050"/>
    </source>
</evidence>
<gene>
    <name evidence="1" type="ORF">GCM10010978_20270</name>
</gene>
<dbReference type="Proteomes" id="UP000602050">
    <property type="component" value="Unassembled WGS sequence"/>
</dbReference>
<dbReference type="AlphaFoldDB" id="A0A8J2TL92"/>
<keyword evidence="2" id="KW-1185">Reference proteome</keyword>
<dbReference type="Gene3D" id="3.40.50.300">
    <property type="entry name" value="P-loop containing nucleotide triphosphate hydrolases"/>
    <property type="match status" value="2"/>
</dbReference>
<dbReference type="InterPro" id="IPR027417">
    <property type="entry name" value="P-loop_NTPase"/>
</dbReference>
<evidence type="ECO:0000313" key="1">
    <source>
        <dbReference type="EMBL" id="GFZ78800.1"/>
    </source>
</evidence>